<evidence type="ECO:0000256" key="2">
    <source>
        <dbReference type="ARBA" id="ARBA00022723"/>
    </source>
</evidence>
<gene>
    <name evidence="4" type="ORF">BZJ21_08860</name>
</gene>
<dbReference type="SUPFAM" id="SSF53850">
    <property type="entry name" value="Periplasmic binding protein-like II"/>
    <property type="match status" value="1"/>
</dbReference>
<evidence type="ECO:0000256" key="1">
    <source>
        <dbReference type="ARBA" id="ARBA00009175"/>
    </source>
</evidence>
<dbReference type="PANTHER" id="PTHR30632">
    <property type="entry name" value="MOLYBDATE-BINDING PERIPLASMIC PROTEIN"/>
    <property type="match status" value="1"/>
</dbReference>
<dbReference type="InterPro" id="IPR005950">
    <property type="entry name" value="ModA"/>
</dbReference>
<reference evidence="5" key="1">
    <citation type="submission" date="2017-01" db="EMBL/GenBank/DDBJ databases">
        <title>Draft genome of the species Salinivibrio costicola subsp. alcaliphilus.</title>
        <authorList>
            <person name="Lopez-Hermoso C."/>
            <person name="De La Haba R."/>
            <person name="Sanchez-Porro C."/>
            <person name="Ventosa A."/>
        </authorList>
    </citation>
    <scope>NUCLEOTIDE SEQUENCE [LARGE SCALE GENOMIC DNA]</scope>
    <source>
        <strain evidence="5">CBH448</strain>
    </source>
</reference>
<dbReference type="Gene3D" id="3.40.190.10">
    <property type="entry name" value="Periplasmic binding protein-like II"/>
    <property type="match status" value="2"/>
</dbReference>
<sequence>MADTSPLRVAVSANFNGTFNELARAYQREFNQPFLISSGSSGSLFAKIKHGAPYHLFFSADKIRPILLEQDGLVVENSRFTYAIGIPVLWSKDTDLLTNAGDKVLKTYSFKHLAMADPRVAPYGLAAKQIMQHLELWKDLNSNTQVVKAQSIGQAYGQIASEAAELGFLSLSQVKGRDGAIGGSYWIPPQSLYDPIVQQAVILNYAKKTPHIFDSAVQFLSWVRTSETATAIIKNSGYKINQPSVANQATLIRSKKGIIEQ</sequence>
<evidence type="ECO:0000256" key="3">
    <source>
        <dbReference type="ARBA" id="ARBA00022729"/>
    </source>
</evidence>
<dbReference type="EMBL" id="MUFR01000021">
    <property type="protein sequence ID" value="OOF33841.1"/>
    <property type="molecule type" value="Genomic_DNA"/>
</dbReference>
<keyword evidence="2" id="KW-0479">Metal-binding</keyword>
<protein>
    <submittedName>
        <fullName evidence="4">Molybdate ABC transporter substrate-binding protein</fullName>
    </submittedName>
</protein>
<proteinExistence type="inferred from homology"/>
<accession>A0ABX3KQJ6</accession>
<dbReference type="Proteomes" id="UP000189431">
    <property type="component" value="Unassembled WGS sequence"/>
</dbReference>
<name>A0ABX3KQJ6_SALCS</name>
<evidence type="ECO:0000313" key="5">
    <source>
        <dbReference type="Proteomes" id="UP000189431"/>
    </source>
</evidence>
<keyword evidence="5" id="KW-1185">Reference proteome</keyword>
<keyword evidence="3" id="KW-0732">Signal</keyword>
<dbReference type="PANTHER" id="PTHR30632:SF14">
    <property type="entry name" value="TUNGSTATE_MOLYBDATE_CHROMATE-BINDING PROTEIN MODA"/>
    <property type="match status" value="1"/>
</dbReference>
<comment type="caution">
    <text evidence="4">The sequence shown here is derived from an EMBL/GenBank/DDBJ whole genome shotgun (WGS) entry which is preliminary data.</text>
</comment>
<organism evidence="4 5">
    <name type="scientific">Salinivibrio costicola subsp. alcaliphilus</name>
    <dbReference type="NCBI Taxonomy" id="272773"/>
    <lineage>
        <taxon>Bacteria</taxon>
        <taxon>Pseudomonadati</taxon>
        <taxon>Pseudomonadota</taxon>
        <taxon>Gammaproteobacteria</taxon>
        <taxon>Vibrionales</taxon>
        <taxon>Vibrionaceae</taxon>
        <taxon>Salinivibrio</taxon>
    </lineage>
</organism>
<comment type="similarity">
    <text evidence="1">Belongs to the bacterial solute-binding protein ModA family.</text>
</comment>
<dbReference type="InterPro" id="IPR050682">
    <property type="entry name" value="ModA/WtpA"/>
</dbReference>
<dbReference type="NCBIfam" id="TIGR01256">
    <property type="entry name" value="modA"/>
    <property type="match status" value="1"/>
</dbReference>
<evidence type="ECO:0000313" key="4">
    <source>
        <dbReference type="EMBL" id="OOF33841.1"/>
    </source>
</evidence>
<dbReference type="Pfam" id="PF13531">
    <property type="entry name" value="SBP_bac_11"/>
    <property type="match status" value="1"/>
</dbReference>